<dbReference type="InterPro" id="IPR043128">
    <property type="entry name" value="Rev_trsase/Diguanyl_cyclase"/>
</dbReference>
<sequence>MSNGFDDENNIEMDIKTAFASWGKSVFKCFPQEGRLRSFLSDDSLDDSEEKNVDIINNPFIDSMVDRDNLLKAVEQIAEGEKFATVVLHAKEGTDTYRISFKSICFDDDGRTVEAIGLAEQLDERLNESEMVNALGSNFNSIYYVDVDNNKMYPYRMNPSVRAMFGEVLESKPGYNEMMEQYVNAIVLEEDKLHMLSETSINNLRRQFLIKDTYQHDYRIVRDGQVQYCRAKFVNVSGVGELHKMIAGFSDISPEKQRELERIAYVDTVTGGNNYESFKKKLRDRKVSGYLISMDIHSFKIVNSICGVAKGDEALRWISENIRGVVGYNDISGHINADRFVIFCADDKINNVIRKIQTINLQLIKVSESLKIPKIQPYFGVTKWESGKKVEEAYSEANFAKNRIKERKDALYQIYSQADTERIVEEKQMEDNFYRDLNDNRFEIWYQPKYAPKTNKLVGAEGLVRWRRGNNEIIPPSKFIPLFERNGMIKALDEYVFRRVCTHQRRWLDEGKKIVPISINLSRASLYFESVVKRYHDIARKIGIYTHLVPIEITESAAVDNDEIKSIADRFHGKGFPLLVDDFGSGYSSLATLNMKCFDTLKIDKSLIDYIGDSNGERLLVHTIALAKELGICVTAEGVESQEQVEFLKNIDCDSIQGFYYSKPLPLAEYEMLLD</sequence>
<evidence type="ECO:0000313" key="4">
    <source>
        <dbReference type="Proteomes" id="UP000049472"/>
    </source>
</evidence>
<gene>
    <name evidence="3" type="ORF">T1815_07651</name>
</gene>
<feature type="domain" description="EAL" evidence="1">
    <location>
        <begin position="426"/>
        <end position="675"/>
    </location>
</feature>
<feature type="domain" description="GGDEF" evidence="2">
    <location>
        <begin position="287"/>
        <end position="417"/>
    </location>
</feature>
<keyword evidence="4" id="KW-1185">Reference proteome</keyword>
<dbReference type="SMART" id="SM00267">
    <property type="entry name" value="GGDEF"/>
    <property type="match status" value="1"/>
</dbReference>
<dbReference type="PANTHER" id="PTHR33121:SF70">
    <property type="entry name" value="SIGNALING PROTEIN YKOW"/>
    <property type="match status" value="1"/>
</dbReference>
<dbReference type="Pfam" id="PF00990">
    <property type="entry name" value="GGDEF"/>
    <property type="match status" value="1"/>
</dbReference>
<evidence type="ECO:0000313" key="3">
    <source>
        <dbReference type="EMBL" id="CRL34186.1"/>
    </source>
</evidence>
<dbReference type="InterPro" id="IPR029787">
    <property type="entry name" value="Nucleotide_cyclase"/>
</dbReference>
<keyword evidence="3" id="KW-0808">Transferase</keyword>
<dbReference type="Gene3D" id="3.20.20.450">
    <property type="entry name" value="EAL domain"/>
    <property type="match status" value="1"/>
</dbReference>
<name>A0A0M6WEV5_9FIRM</name>
<dbReference type="PANTHER" id="PTHR33121">
    <property type="entry name" value="CYCLIC DI-GMP PHOSPHODIESTERASE PDEF"/>
    <property type="match status" value="1"/>
</dbReference>
<dbReference type="GO" id="GO:0071111">
    <property type="term" value="F:cyclic-guanylate-specific phosphodiesterase activity"/>
    <property type="evidence" value="ECO:0007669"/>
    <property type="project" value="InterPro"/>
</dbReference>
<proteinExistence type="predicted"/>
<dbReference type="CDD" id="cd01948">
    <property type="entry name" value="EAL"/>
    <property type="match status" value="1"/>
</dbReference>
<dbReference type="SUPFAM" id="SSF55073">
    <property type="entry name" value="Nucleotide cyclase"/>
    <property type="match status" value="1"/>
</dbReference>
<dbReference type="Pfam" id="PF00563">
    <property type="entry name" value="EAL"/>
    <property type="match status" value="1"/>
</dbReference>
<dbReference type="EMBL" id="CVRQ01000010">
    <property type="protein sequence ID" value="CRL34186.1"/>
    <property type="molecule type" value="Genomic_DNA"/>
</dbReference>
<keyword evidence="3" id="KW-0418">Kinase</keyword>
<organism evidence="3 4">
    <name type="scientific">Agathobacter rectalis</name>
    <dbReference type="NCBI Taxonomy" id="39491"/>
    <lineage>
        <taxon>Bacteria</taxon>
        <taxon>Bacillati</taxon>
        <taxon>Bacillota</taxon>
        <taxon>Clostridia</taxon>
        <taxon>Lachnospirales</taxon>
        <taxon>Lachnospiraceae</taxon>
        <taxon>Agathobacter</taxon>
    </lineage>
</organism>
<accession>A0A0M6WEV5</accession>
<dbReference type="InterPro" id="IPR000160">
    <property type="entry name" value="GGDEF_dom"/>
</dbReference>
<protein>
    <submittedName>
        <fullName evidence="3">Sensory transduction protein kinase</fullName>
    </submittedName>
</protein>
<dbReference type="AlphaFoldDB" id="A0A0M6WEV5"/>
<dbReference type="InterPro" id="IPR035919">
    <property type="entry name" value="EAL_sf"/>
</dbReference>
<dbReference type="InterPro" id="IPR050706">
    <property type="entry name" value="Cyclic-di-GMP_PDE-like"/>
</dbReference>
<dbReference type="PROSITE" id="PS50883">
    <property type="entry name" value="EAL"/>
    <property type="match status" value="1"/>
</dbReference>
<reference evidence="4" key="1">
    <citation type="submission" date="2015-05" db="EMBL/GenBank/DDBJ databases">
        <authorList>
            <consortium name="Pathogen Informatics"/>
        </authorList>
    </citation>
    <scope>NUCLEOTIDE SEQUENCE [LARGE SCALE GENOMIC DNA]</scope>
    <source>
        <strain evidence="4">T1-815</strain>
    </source>
</reference>
<dbReference type="GO" id="GO:0016301">
    <property type="term" value="F:kinase activity"/>
    <property type="evidence" value="ECO:0007669"/>
    <property type="project" value="UniProtKB-KW"/>
</dbReference>
<dbReference type="InterPro" id="IPR001633">
    <property type="entry name" value="EAL_dom"/>
</dbReference>
<evidence type="ECO:0000259" key="1">
    <source>
        <dbReference type="PROSITE" id="PS50883"/>
    </source>
</evidence>
<dbReference type="SMART" id="SM00052">
    <property type="entry name" value="EAL"/>
    <property type="match status" value="1"/>
</dbReference>
<dbReference type="Proteomes" id="UP000049472">
    <property type="component" value="Unassembled WGS sequence"/>
</dbReference>
<dbReference type="PROSITE" id="PS50887">
    <property type="entry name" value="GGDEF"/>
    <property type="match status" value="1"/>
</dbReference>
<evidence type="ECO:0000259" key="2">
    <source>
        <dbReference type="PROSITE" id="PS50887"/>
    </source>
</evidence>
<dbReference type="RefSeq" id="WP_055061188.1">
    <property type="nucleotide sequence ID" value="NZ_CVRQ01000010.1"/>
</dbReference>
<dbReference type="SUPFAM" id="SSF141868">
    <property type="entry name" value="EAL domain-like"/>
    <property type="match status" value="1"/>
</dbReference>
<dbReference type="Gene3D" id="3.30.70.270">
    <property type="match status" value="1"/>
</dbReference>